<evidence type="ECO:0000313" key="3">
    <source>
        <dbReference type="Proteomes" id="UP000545876"/>
    </source>
</evidence>
<protein>
    <recommendedName>
        <fullName evidence="1">DUF5680 domain-containing protein</fullName>
    </recommendedName>
</protein>
<proteinExistence type="predicted"/>
<gene>
    <name evidence="2" type="ORF">GX656_02850</name>
</gene>
<evidence type="ECO:0000259" key="1">
    <source>
        <dbReference type="Pfam" id="PF18931"/>
    </source>
</evidence>
<feature type="domain" description="DUF5680" evidence="1">
    <location>
        <begin position="47"/>
        <end position="151"/>
    </location>
</feature>
<dbReference type="AlphaFoldDB" id="A0A847D0V0"/>
<dbReference type="Pfam" id="PF18931">
    <property type="entry name" value="DUF5680"/>
    <property type="match status" value="1"/>
</dbReference>
<dbReference type="Proteomes" id="UP000545876">
    <property type="component" value="Unassembled WGS sequence"/>
</dbReference>
<sequence>MLDKNTLKKLLRDFNIKGYADPNSKYVENEKNGKVLKLTIDDFTYEDEYYGGEPYSGNETIWENGKDIFRCVYWGKVAKGINFSDIYDFLRKALSKGPDGELVHRGPEEYVEGNLRYTNSIEGNIEDFRQVEKIFMDEKEVYVAYFVGGRVNVQK</sequence>
<evidence type="ECO:0000313" key="2">
    <source>
        <dbReference type="EMBL" id="NLD25555.1"/>
    </source>
</evidence>
<name>A0A847D0V0_9BACT</name>
<reference evidence="2 3" key="1">
    <citation type="journal article" date="2020" name="Biotechnol. Biofuels">
        <title>New insights from the biogas microbiome by comprehensive genome-resolved metagenomics of nearly 1600 species originating from multiple anaerobic digesters.</title>
        <authorList>
            <person name="Campanaro S."/>
            <person name="Treu L."/>
            <person name="Rodriguez-R L.M."/>
            <person name="Kovalovszki A."/>
            <person name="Ziels R.M."/>
            <person name="Maus I."/>
            <person name="Zhu X."/>
            <person name="Kougias P.G."/>
            <person name="Basile A."/>
            <person name="Luo G."/>
            <person name="Schluter A."/>
            <person name="Konstantinidis K.T."/>
            <person name="Angelidaki I."/>
        </authorList>
    </citation>
    <scope>NUCLEOTIDE SEQUENCE [LARGE SCALE GENOMIC DNA]</scope>
    <source>
        <strain evidence="2">AS06rmzACSIP_65</strain>
    </source>
</reference>
<dbReference type="InterPro" id="IPR043735">
    <property type="entry name" value="DUF5680"/>
</dbReference>
<comment type="caution">
    <text evidence="2">The sequence shown here is derived from an EMBL/GenBank/DDBJ whole genome shotgun (WGS) entry which is preliminary data.</text>
</comment>
<accession>A0A847D0V0</accession>
<organism evidence="2 3">
    <name type="scientific">Candidatus Dojkabacteria bacterium</name>
    <dbReference type="NCBI Taxonomy" id="2099670"/>
    <lineage>
        <taxon>Bacteria</taxon>
        <taxon>Candidatus Dojkabacteria</taxon>
    </lineage>
</organism>
<dbReference type="EMBL" id="JAAZBX010000010">
    <property type="protein sequence ID" value="NLD25555.1"/>
    <property type="molecule type" value="Genomic_DNA"/>
</dbReference>